<reference evidence="1" key="1">
    <citation type="submission" date="2021-05" db="EMBL/GenBank/DDBJ databases">
        <title>Energy efficiency and biological interactions define the core microbiome of deep oligotrophic groundwater.</title>
        <authorList>
            <person name="Mehrshad M."/>
            <person name="Lopez-Fernandez M."/>
            <person name="Bell E."/>
            <person name="Bernier-Latmani R."/>
            <person name="Bertilsson S."/>
            <person name="Dopson M."/>
        </authorList>
    </citation>
    <scope>NUCLEOTIDE SEQUENCE</scope>
    <source>
        <strain evidence="1">Modern_marine.mb.64</strain>
    </source>
</reference>
<sequence length="119" mass="12914">MSNPKEMSLVSLAAGAAGELFDYELANVLANIDDPNTKADAVRKITLEISIKPSKDREMAEILISCRPKLPVYQPATATIFMGRKAGKMLAFMRNPAQMDAFDSPTVIEGGKDADSRSH</sequence>
<evidence type="ECO:0000313" key="1">
    <source>
        <dbReference type="EMBL" id="MBU2691894.1"/>
    </source>
</evidence>
<organism evidence="1 2">
    <name type="scientific">Eiseniibacteriota bacterium</name>
    <dbReference type="NCBI Taxonomy" id="2212470"/>
    <lineage>
        <taxon>Bacteria</taxon>
        <taxon>Candidatus Eiseniibacteriota</taxon>
    </lineage>
</organism>
<dbReference type="AlphaFoldDB" id="A0A948S130"/>
<gene>
    <name evidence="1" type="ORF">KJ970_13320</name>
</gene>
<proteinExistence type="predicted"/>
<dbReference type="Proteomes" id="UP000777784">
    <property type="component" value="Unassembled WGS sequence"/>
</dbReference>
<name>A0A948S130_UNCEI</name>
<accession>A0A948S130</accession>
<protein>
    <submittedName>
        <fullName evidence="1">Uncharacterized protein</fullName>
    </submittedName>
</protein>
<comment type="caution">
    <text evidence="1">The sequence shown here is derived from an EMBL/GenBank/DDBJ whole genome shotgun (WGS) entry which is preliminary data.</text>
</comment>
<dbReference type="EMBL" id="JAHJDP010000077">
    <property type="protein sequence ID" value="MBU2691894.1"/>
    <property type="molecule type" value="Genomic_DNA"/>
</dbReference>
<evidence type="ECO:0000313" key="2">
    <source>
        <dbReference type="Proteomes" id="UP000777784"/>
    </source>
</evidence>